<comment type="cofactor">
    <cofactor evidence="1">
        <name>Zn(2+)</name>
        <dbReference type="ChEBI" id="CHEBI:29105"/>
    </cofactor>
</comment>
<dbReference type="InterPro" id="IPR036866">
    <property type="entry name" value="RibonucZ/Hydroxyglut_hydro"/>
</dbReference>
<sequence length="280" mass="31665">MIQVRWHLLHGGSCVQYEKMVFPKERGLRKKIFPSLFSLIEHPTYGPILFDTGYSAHFLQATKQFPNRLYSLVTPVSFSAEQSALVQVERLGFQAKEIGTIILSHLHADHIAGLKDFSNASIWVHRSAWSSIQLKSKLAALRMGFLPDLLPDTIEDRLQLIDATFQIQLPAEYAPFKQGYDLLGDGSLIAVDLPGHAHGQIGLLIQTFDHGMVFLIADCCWDRASYEKILYPHRLTRILHANHTAYINSLHMVNQFAVQHPQAEIVPSHCQSTWMKISAN</sequence>
<dbReference type="PANTHER" id="PTHR42978">
    <property type="entry name" value="QUORUM-QUENCHING LACTONASE YTNP-RELATED-RELATED"/>
    <property type="match status" value="1"/>
</dbReference>
<gene>
    <name evidence="7" type="ORF">SAMN05444392_103225</name>
</gene>
<protein>
    <submittedName>
        <fullName evidence="7">Metallo-beta-lactamase superfamily protein</fullName>
    </submittedName>
</protein>
<dbReference type="GO" id="GO:0016787">
    <property type="term" value="F:hydrolase activity"/>
    <property type="evidence" value="ECO:0007669"/>
    <property type="project" value="UniProtKB-KW"/>
</dbReference>
<dbReference type="AlphaFoldDB" id="A0A1M4WHP8"/>
<keyword evidence="8" id="KW-1185">Reference proteome</keyword>
<dbReference type="EMBL" id="FQVL01000003">
    <property type="protein sequence ID" value="SHE80707.1"/>
    <property type="molecule type" value="Genomic_DNA"/>
</dbReference>
<dbReference type="GO" id="GO:0046872">
    <property type="term" value="F:metal ion binding"/>
    <property type="evidence" value="ECO:0007669"/>
    <property type="project" value="UniProtKB-KW"/>
</dbReference>
<evidence type="ECO:0000313" key="8">
    <source>
        <dbReference type="Proteomes" id="UP000184476"/>
    </source>
</evidence>
<evidence type="ECO:0000256" key="3">
    <source>
        <dbReference type="ARBA" id="ARBA00022723"/>
    </source>
</evidence>
<evidence type="ECO:0000256" key="5">
    <source>
        <dbReference type="ARBA" id="ARBA00022833"/>
    </source>
</evidence>
<evidence type="ECO:0000256" key="1">
    <source>
        <dbReference type="ARBA" id="ARBA00001947"/>
    </source>
</evidence>
<evidence type="ECO:0000256" key="2">
    <source>
        <dbReference type="ARBA" id="ARBA00007749"/>
    </source>
</evidence>
<dbReference type="Proteomes" id="UP000184476">
    <property type="component" value="Unassembled WGS sequence"/>
</dbReference>
<dbReference type="CDD" id="cd07730">
    <property type="entry name" value="metallo-hydrolase-like_MBL-fold"/>
    <property type="match status" value="1"/>
</dbReference>
<dbReference type="PANTHER" id="PTHR42978:SF2">
    <property type="entry name" value="102 KBASES UNSTABLE REGION: FROM 1 TO 119443"/>
    <property type="match status" value="1"/>
</dbReference>
<evidence type="ECO:0000313" key="7">
    <source>
        <dbReference type="EMBL" id="SHE80707.1"/>
    </source>
</evidence>
<dbReference type="SMART" id="SM00849">
    <property type="entry name" value="Lactamase_B"/>
    <property type="match status" value="1"/>
</dbReference>
<name>A0A1M4WHP8_9BACL</name>
<dbReference type="Gene3D" id="3.60.15.10">
    <property type="entry name" value="Ribonuclease Z/Hydroxyacylglutathione hydrolase-like"/>
    <property type="match status" value="1"/>
</dbReference>
<proteinExistence type="inferred from homology"/>
<dbReference type="OrthoDB" id="333278at2"/>
<evidence type="ECO:0000256" key="4">
    <source>
        <dbReference type="ARBA" id="ARBA00022801"/>
    </source>
</evidence>
<dbReference type="SUPFAM" id="SSF56281">
    <property type="entry name" value="Metallo-hydrolase/oxidoreductase"/>
    <property type="match status" value="1"/>
</dbReference>
<organism evidence="7 8">
    <name type="scientific">Seinonella peptonophila</name>
    <dbReference type="NCBI Taxonomy" id="112248"/>
    <lineage>
        <taxon>Bacteria</taxon>
        <taxon>Bacillati</taxon>
        <taxon>Bacillota</taxon>
        <taxon>Bacilli</taxon>
        <taxon>Bacillales</taxon>
        <taxon>Thermoactinomycetaceae</taxon>
        <taxon>Seinonella</taxon>
    </lineage>
</organism>
<dbReference type="Pfam" id="PF00753">
    <property type="entry name" value="Lactamase_B"/>
    <property type="match status" value="1"/>
</dbReference>
<keyword evidence="4" id="KW-0378">Hydrolase</keyword>
<keyword evidence="5" id="KW-0862">Zinc</keyword>
<comment type="similarity">
    <text evidence="2">Belongs to the metallo-beta-lactamase superfamily.</text>
</comment>
<dbReference type="InterPro" id="IPR051013">
    <property type="entry name" value="MBL_superfamily_lactonases"/>
</dbReference>
<reference evidence="7 8" key="1">
    <citation type="submission" date="2016-11" db="EMBL/GenBank/DDBJ databases">
        <authorList>
            <person name="Jaros S."/>
            <person name="Januszkiewicz K."/>
            <person name="Wedrychowicz H."/>
        </authorList>
    </citation>
    <scope>NUCLEOTIDE SEQUENCE [LARGE SCALE GENOMIC DNA]</scope>
    <source>
        <strain evidence="7 8">DSM 44666</strain>
    </source>
</reference>
<dbReference type="STRING" id="112248.SAMN05444392_103225"/>
<dbReference type="InterPro" id="IPR001279">
    <property type="entry name" value="Metallo-B-lactamas"/>
</dbReference>
<keyword evidence="3" id="KW-0479">Metal-binding</keyword>
<dbReference type="RefSeq" id="WP_084731280.1">
    <property type="nucleotide sequence ID" value="NZ_FQVL01000003.1"/>
</dbReference>
<accession>A0A1M4WHP8</accession>
<evidence type="ECO:0000259" key="6">
    <source>
        <dbReference type="SMART" id="SM00849"/>
    </source>
</evidence>
<feature type="domain" description="Metallo-beta-lactamase" evidence="6">
    <location>
        <begin position="34"/>
        <end position="269"/>
    </location>
</feature>